<keyword evidence="3" id="KW-1185">Reference proteome</keyword>
<dbReference type="PANTHER" id="PTHR24567:SF74">
    <property type="entry name" value="HTH-TYPE TRANSCRIPTIONAL REGULATOR ARCR"/>
    <property type="match status" value="1"/>
</dbReference>
<dbReference type="CDD" id="cd00038">
    <property type="entry name" value="CAP_ED"/>
    <property type="match status" value="1"/>
</dbReference>
<dbReference type="InterPro" id="IPR050397">
    <property type="entry name" value="Env_Response_Regulators"/>
</dbReference>
<dbReference type="PROSITE" id="PS00889">
    <property type="entry name" value="CNMP_BINDING_2"/>
    <property type="match status" value="1"/>
</dbReference>
<comment type="caution">
    <text evidence="2">The sequence shown here is derived from an EMBL/GenBank/DDBJ whole genome shotgun (WGS) entry which is preliminary data.</text>
</comment>
<organism evidence="2 3">
    <name type="scientific">Reticulibacter mediterranei</name>
    <dbReference type="NCBI Taxonomy" id="2778369"/>
    <lineage>
        <taxon>Bacteria</taxon>
        <taxon>Bacillati</taxon>
        <taxon>Chloroflexota</taxon>
        <taxon>Ktedonobacteria</taxon>
        <taxon>Ktedonobacterales</taxon>
        <taxon>Reticulibacteraceae</taxon>
        <taxon>Reticulibacter</taxon>
    </lineage>
</organism>
<dbReference type="Gene3D" id="2.60.120.10">
    <property type="entry name" value="Jelly Rolls"/>
    <property type="match status" value="1"/>
</dbReference>
<dbReference type="InterPro" id="IPR014710">
    <property type="entry name" value="RmlC-like_jellyroll"/>
</dbReference>
<evidence type="ECO:0000259" key="1">
    <source>
        <dbReference type="PROSITE" id="PS50042"/>
    </source>
</evidence>
<reference evidence="2" key="1">
    <citation type="submission" date="2020-10" db="EMBL/GenBank/DDBJ databases">
        <title>Taxonomic study of unclassified bacteria belonging to the class Ktedonobacteria.</title>
        <authorList>
            <person name="Yabe S."/>
            <person name="Wang C.M."/>
            <person name="Zheng Y."/>
            <person name="Sakai Y."/>
            <person name="Cavaletti L."/>
            <person name="Monciardini P."/>
            <person name="Donadio S."/>
        </authorList>
    </citation>
    <scope>NUCLEOTIDE SEQUENCE</scope>
    <source>
        <strain evidence="2">ID150040</strain>
    </source>
</reference>
<evidence type="ECO:0000313" key="2">
    <source>
        <dbReference type="EMBL" id="GHO90506.1"/>
    </source>
</evidence>
<dbReference type="PROSITE" id="PS50042">
    <property type="entry name" value="CNMP_BINDING_3"/>
    <property type="match status" value="1"/>
</dbReference>
<proteinExistence type="predicted"/>
<dbReference type="InterPro" id="IPR018488">
    <property type="entry name" value="cNMP-bd_CS"/>
</dbReference>
<dbReference type="Proteomes" id="UP000597444">
    <property type="component" value="Unassembled WGS sequence"/>
</dbReference>
<sequence>MYEDALSRVDLFSGLGKKELKEVASCCREATYRPDSVLISQGEKGLGMFILTKGTVRITRTNNSDGAEQVLGTLEAGNVFGEMALLDDLPRSATVTAIDEVTALLVPFWDFRIILRHILSSDPNIGLELMAVLSRRLRKAEQRVTE</sequence>
<dbReference type="InterPro" id="IPR000595">
    <property type="entry name" value="cNMP-bd_dom"/>
</dbReference>
<dbReference type="RefSeq" id="WP_220201463.1">
    <property type="nucleotide sequence ID" value="NZ_BNJK01000001.1"/>
</dbReference>
<dbReference type="AlphaFoldDB" id="A0A8J3I9Q3"/>
<feature type="domain" description="Cyclic nucleotide-binding" evidence="1">
    <location>
        <begin position="11"/>
        <end position="115"/>
    </location>
</feature>
<dbReference type="GO" id="GO:0005829">
    <property type="term" value="C:cytosol"/>
    <property type="evidence" value="ECO:0007669"/>
    <property type="project" value="TreeGrafter"/>
</dbReference>
<dbReference type="SUPFAM" id="SSF51206">
    <property type="entry name" value="cAMP-binding domain-like"/>
    <property type="match status" value="1"/>
</dbReference>
<accession>A0A8J3I9Q3</accession>
<evidence type="ECO:0000313" key="3">
    <source>
        <dbReference type="Proteomes" id="UP000597444"/>
    </source>
</evidence>
<protein>
    <recommendedName>
        <fullName evidence="1">Cyclic nucleotide-binding domain-containing protein</fullName>
    </recommendedName>
</protein>
<dbReference type="SMART" id="SM00100">
    <property type="entry name" value="cNMP"/>
    <property type="match status" value="1"/>
</dbReference>
<dbReference type="InterPro" id="IPR018490">
    <property type="entry name" value="cNMP-bd_dom_sf"/>
</dbReference>
<dbReference type="Pfam" id="PF00027">
    <property type="entry name" value="cNMP_binding"/>
    <property type="match status" value="1"/>
</dbReference>
<dbReference type="PANTHER" id="PTHR24567">
    <property type="entry name" value="CRP FAMILY TRANSCRIPTIONAL REGULATORY PROTEIN"/>
    <property type="match status" value="1"/>
</dbReference>
<dbReference type="EMBL" id="BNJK01000001">
    <property type="protein sequence ID" value="GHO90506.1"/>
    <property type="molecule type" value="Genomic_DNA"/>
</dbReference>
<dbReference type="GO" id="GO:0003700">
    <property type="term" value="F:DNA-binding transcription factor activity"/>
    <property type="evidence" value="ECO:0007669"/>
    <property type="project" value="TreeGrafter"/>
</dbReference>
<name>A0A8J3I9Q3_9CHLR</name>
<dbReference type="PRINTS" id="PR00103">
    <property type="entry name" value="CAMPKINASE"/>
</dbReference>
<gene>
    <name evidence="2" type="ORF">KSF_005540</name>
</gene>